<protein>
    <submittedName>
        <fullName evidence="4">Ion_trans domain-containing protein</fullName>
    </submittedName>
</protein>
<feature type="region of interest" description="Disordered" evidence="1">
    <location>
        <begin position="87"/>
        <end position="106"/>
    </location>
</feature>
<evidence type="ECO:0000256" key="2">
    <source>
        <dbReference type="SAM" id="Phobius"/>
    </source>
</evidence>
<keyword evidence="2" id="KW-1133">Transmembrane helix</keyword>
<keyword evidence="3" id="KW-1185">Reference proteome</keyword>
<feature type="compositionally biased region" description="Polar residues" evidence="1">
    <location>
        <begin position="92"/>
        <end position="106"/>
    </location>
</feature>
<proteinExistence type="predicted"/>
<reference evidence="4" key="1">
    <citation type="submission" date="2017-02" db="UniProtKB">
        <authorList>
            <consortium name="WormBaseParasite"/>
        </authorList>
    </citation>
    <scope>IDENTIFICATION</scope>
</reference>
<dbReference type="Proteomes" id="UP000036681">
    <property type="component" value="Unplaced"/>
</dbReference>
<accession>A0A0M3IPA2</accession>
<name>A0A0M3IPA2_ASCLU</name>
<feature type="transmembrane region" description="Helical" evidence="2">
    <location>
        <begin position="35"/>
        <end position="59"/>
    </location>
</feature>
<evidence type="ECO:0000256" key="1">
    <source>
        <dbReference type="SAM" id="MobiDB-lite"/>
    </source>
</evidence>
<organism evidence="3 4">
    <name type="scientific">Ascaris lumbricoides</name>
    <name type="common">Giant roundworm</name>
    <dbReference type="NCBI Taxonomy" id="6252"/>
    <lineage>
        <taxon>Eukaryota</taxon>
        <taxon>Metazoa</taxon>
        <taxon>Ecdysozoa</taxon>
        <taxon>Nematoda</taxon>
        <taxon>Chromadorea</taxon>
        <taxon>Rhabditida</taxon>
        <taxon>Spirurina</taxon>
        <taxon>Ascaridomorpha</taxon>
        <taxon>Ascaridoidea</taxon>
        <taxon>Ascarididae</taxon>
        <taxon>Ascaris</taxon>
    </lineage>
</organism>
<evidence type="ECO:0000313" key="4">
    <source>
        <dbReference type="WBParaSite" id="ALUE_0002058001-mRNA-1"/>
    </source>
</evidence>
<dbReference type="AlphaFoldDB" id="A0A0M3IPA2"/>
<sequence length="137" mass="15786">MTSTILLPLSGRVNDDSLIERNGTALVQFIVALGFYRFCIIFVALFFAAVAFAHGIVYVSRLRKGDDGEWQYDNSTDSKWWFDQVEGLGNNDPVSDPTQDESSYSATQRTQKRYIYQHPERLLPSHHQLLMQQKMQH</sequence>
<dbReference type="WBParaSite" id="ALUE_0002058001-mRNA-1">
    <property type="protein sequence ID" value="ALUE_0002058001-mRNA-1"/>
    <property type="gene ID" value="ALUE_0002058001"/>
</dbReference>
<keyword evidence="2" id="KW-0812">Transmembrane</keyword>
<keyword evidence="2" id="KW-0472">Membrane</keyword>
<evidence type="ECO:0000313" key="3">
    <source>
        <dbReference type="Proteomes" id="UP000036681"/>
    </source>
</evidence>